<evidence type="ECO:0000259" key="1">
    <source>
        <dbReference type="Pfam" id="PF01966"/>
    </source>
</evidence>
<name>A0A1M6GQB3_9FIRM</name>
<proteinExistence type="predicted"/>
<gene>
    <name evidence="2" type="ORF">SAMN02745751_01795</name>
</gene>
<dbReference type="SUPFAM" id="SSF109604">
    <property type="entry name" value="HD-domain/PDEase-like"/>
    <property type="match status" value="1"/>
</dbReference>
<protein>
    <submittedName>
        <fullName evidence="2">HD domain-containing protein</fullName>
    </submittedName>
</protein>
<dbReference type="STRING" id="1121476.SAMN02745751_01795"/>
<feature type="domain" description="HD" evidence="1">
    <location>
        <begin position="40"/>
        <end position="140"/>
    </location>
</feature>
<dbReference type="InterPro" id="IPR006674">
    <property type="entry name" value="HD_domain"/>
</dbReference>
<dbReference type="AlphaFoldDB" id="A0A1M6GQB3"/>
<accession>A0A1M6GQB3</accession>
<reference evidence="2 3" key="1">
    <citation type="submission" date="2016-11" db="EMBL/GenBank/DDBJ databases">
        <authorList>
            <person name="Jaros S."/>
            <person name="Januszkiewicz K."/>
            <person name="Wedrychowicz H."/>
        </authorList>
    </citation>
    <scope>NUCLEOTIDE SEQUENCE [LARGE SCALE GENOMIC DNA]</scope>
    <source>
        <strain evidence="2 3">DSM 17477</strain>
    </source>
</reference>
<dbReference type="Gene3D" id="1.10.3210.10">
    <property type="entry name" value="Hypothetical protein af1432"/>
    <property type="match status" value="1"/>
</dbReference>
<dbReference type="EMBL" id="FQZL01000011">
    <property type="protein sequence ID" value="SHJ12164.1"/>
    <property type="molecule type" value="Genomic_DNA"/>
</dbReference>
<dbReference type="Proteomes" id="UP000184052">
    <property type="component" value="Unassembled WGS sequence"/>
</dbReference>
<keyword evidence="3" id="KW-1185">Reference proteome</keyword>
<evidence type="ECO:0000313" key="3">
    <source>
        <dbReference type="Proteomes" id="UP000184052"/>
    </source>
</evidence>
<sequence length="165" mass="18992">MDCKYMDAVDRILNDKMYRECLGRICEIEKDRKFCRHNMAHFLDASRIAYIMSLEDGAVIEKNLIYATGLLHDIGRHEQYLRGVPHEVASAEIAAGILMDAGYTDEETVYITKAILDHRNPEVKDEKSLSGYIYRADKKSRACFNCASTDECNWSEDKKNMKIIL</sequence>
<organism evidence="2 3">
    <name type="scientific">Dethiosulfatibacter aminovorans DSM 17477</name>
    <dbReference type="NCBI Taxonomy" id="1121476"/>
    <lineage>
        <taxon>Bacteria</taxon>
        <taxon>Bacillati</taxon>
        <taxon>Bacillota</taxon>
        <taxon>Tissierellia</taxon>
        <taxon>Dethiosulfatibacter</taxon>
    </lineage>
</organism>
<evidence type="ECO:0000313" key="2">
    <source>
        <dbReference type="EMBL" id="SHJ12164.1"/>
    </source>
</evidence>
<dbReference type="Pfam" id="PF01966">
    <property type="entry name" value="HD"/>
    <property type="match status" value="1"/>
</dbReference>
<dbReference type="InterPro" id="IPR003607">
    <property type="entry name" value="HD/PDEase_dom"/>
</dbReference>
<dbReference type="RefSeq" id="WP_245819817.1">
    <property type="nucleotide sequence ID" value="NZ_FQZL01000011.1"/>
</dbReference>
<dbReference type="CDD" id="cd00077">
    <property type="entry name" value="HDc"/>
    <property type="match status" value="1"/>
</dbReference>